<dbReference type="Gene3D" id="3.40.50.1000">
    <property type="entry name" value="HAD superfamily/HAD-like"/>
    <property type="match status" value="1"/>
</dbReference>
<keyword evidence="2" id="KW-1185">Reference proteome</keyword>
<proteinExistence type="predicted"/>
<organism evidence="1 2">
    <name type="scientific">Singulisphaera acidiphila (strain ATCC BAA-1392 / DSM 18658 / VKM B-2454 / MOB10)</name>
    <dbReference type="NCBI Taxonomy" id="886293"/>
    <lineage>
        <taxon>Bacteria</taxon>
        <taxon>Pseudomonadati</taxon>
        <taxon>Planctomycetota</taxon>
        <taxon>Planctomycetia</taxon>
        <taxon>Isosphaerales</taxon>
        <taxon>Isosphaeraceae</taxon>
        <taxon>Singulisphaera</taxon>
    </lineage>
</organism>
<dbReference type="KEGG" id="saci:Sinac_0850"/>
<dbReference type="InterPro" id="IPR023198">
    <property type="entry name" value="PGP-like_dom2"/>
</dbReference>
<dbReference type="RefSeq" id="WP_015244436.1">
    <property type="nucleotide sequence ID" value="NC_019892.1"/>
</dbReference>
<dbReference type="InterPro" id="IPR006439">
    <property type="entry name" value="HAD-SF_hydro_IA"/>
</dbReference>
<dbReference type="NCBIfam" id="TIGR01509">
    <property type="entry name" value="HAD-SF-IA-v3"/>
    <property type="match status" value="1"/>
</dbReference>
<dbReference type="Proteomes" id="UP000010798">
    <property type="component" value="Chromosome"/>
</dbReference>
<protein>
    <submittedName>
        <fullName evidence="1">Haloacid dehalogenase superfamily protein, subfamily IA, variant 3 with third motif having DD or ED</fullName>
    </submittedName>
</protein>
<dbReference type="PANTHER" id="PTHR18901">
    <property type="entry name" value="2-DEOXYGLUCOSE-6-PHOSPHATE PHOSPHATASE 2"/>
    <property type="match status" value="1"/>
</dbReference>
<dbReference type="InterPro" id="IPR036412">
    <property type="entry name" value="HAD-like_sf"/>
</dbReference>
<dbReference type="Gene3D" id="1.10.150.240">
    <property type="entry name" value="Putative phosphatase, domain 2"/>
    <property type="match status" value="1"/>
</dbReference>
<sequence length="222" mass="24049">MATSIRAVVFDLDGLMFDTEALFHRVASAMLAERGKQMTSEIMRAMIGRRAVDSGQAFKTLAGLDEPVEDLMAEAKTRFMAELDVAVHPTPGLFVLLDRLAARQLPLAVATSSRRSYAERLLKNHGLLDRFQFLLTAEDVVHGKPDPEIYRKAAERFGIPASSVLVLEDSAAGLQAAKGAGTFAVGVPHEHSPAENLHAAALIVSRLDDPAVLALLEDEHVQ</sequence>
<dbReference type="PANTHER" id="PTHR18901:SF38">
    <property type="entry name" value="PSEUDOURIDINE-5'-PHOSPHATASE"/>
    <property type="match status" value="1"/>
</dbReference>
<dbReference type="SFLD" id="SFLDG01135">
    <property type="entry name" value="C1.5.6:_HAD__Beta-PGM__Phospha"/>
    <property type="match status" value="1"/>
</dbReference>
<dbReference type="AlphaFoldDB" id="L0D7M8"/>
<dbReference type="eggNOG" id="COG0637">
    <property type="taxonomic scope" value="Bacteria"/>
</dbReference>
<dbReference type="HOGENOM" id="CLU_045011_13_3_0"/>
<reference evidence="1 2" key="1">
    <citation type="submission" date="2012-02" db="EMBL/GenBank/DDBJ databases">
        <title>Complete sequence of chromosome of Singulisphaera acidiphila DSM 18658.</title>
        <authorList>
            <consortium name="US DOE Joint Genome Institute (JGI-PGF)"/>
            <person name="Lucas S."/>
            <person name="Copeland A."/>
            <person name="Lapidus A."/>
            <person name="Glavina del Rio T."/>
            <person name="Dalin E."/>
            <person name="Tice H."/>
            <person name="Bruce D."/>
            <person name="Goodwin L."/>
            <person name="Pitluck S."/>
            <person name="Peters L."/>
            <person name="Ovchinnikova G."/>
            <person name="Chertkov O."/>
            <person name="Kyrpides N."/>
            <person name="Mavromatis K."/>
            <person name="Ivanova N."/>
            <person name="Brettin T."/>
            <person name="Detter J.C."/>
            <person name="Han C."/>
            <person name="Larimer F."/>
            <person name="Land M."/>
            <person name="Hauser L."/>
            <person name="Markowitz V."/>
            <person name="Cheng J.-F."/>
            <person name="Hugenholtz P."/>
            <person name="Woyke T."/>
            <person name="Wu D."/>
            <person name="Tindall B."/>
            <person name="Pomrenke H."/>
            <person name="Brambilla E."/>
            <person name="Klenk H.-P."/>
            <person name="Eisen J.A."/>
        </authorList>
    </citation>
    <scope>NUCLEOTIDE SEQUENCE [LARGE SCALE GENOMIC DNA]</scope>
    <source>
        <strain evidence="2">ATCC BAA-1392 / DSM 18658 / VKM B-2454 / MOB10</strain>
    </source>
</reference>
<name>L0D7M8_SINAD</name>
<evidence type="ECO:0000313" key="1">
    <source>
        <dbReference type="EMBL" id="AGA25257.1"/>
    </source>
</evidence>
<dbReference type="OrthoDB" id="9797743at2"/>
<dbReference type="InterPro" id="IPR023214">
    <property type="entry name" value="HAD_sf"/>
</dbReference>
<dbReference type="STRING" id="886293.Sinac_0850"/>
<dbReference type="SFLD" id="SFLDS00003">
    <property type="entry name" value="Haloacid_Dehalogenase"/>
    <property type="match status" value="1"/>
</dbReference>
<dbReference type="SUPFAM" id="SSF56784">
    <property type="entry name" value="HAD-like"/>
    <property type="match status" value="1"/>
</dbReference>
<evidence type="ECO:0000313" key="2">
    <source>
        <dbReference type="Proteomes" id="UP000010798"/>
    </source>
</evidence>
<accession>L0D7M8</accession>
<dbReference type="Pfam" id="PF13419">
    <property type="entry name" value="HAD_2"/>
    <property type="match status" value="1"/>
</dbReference>
<gene>
    <name evidence="1" type="ordered locus">Sinac_0850</name>
</gene>
<dbReference type="InterPro" id="IPR041492">
    <property type="entry name" value="HAD_2"/>
</dbReference>
<dbReference type="PRINTS" id="PR00413">
    <property type="entry name" value="HADHALOGNASE"/>
</dbReference>
<dbReference type="SFLD" id="SFLDG01129">
    <property type="entry name" value="C1.5:_HAD__Beta-PGM__Phosphata"/>
    <property type="match status" value="1"/>
</dbReference>
<dbReference type="EMBL" id="CP003364">
    <property type="protein sequence ID" value="AGA25257.1"/>
    <property type="molecule type" value="Genomic_DNA"/>
</dbReference>